<dbReference type="CTD" id="13222257"/>
<dbReference type="OMA" id="MSFEANS"/>
<evidence type="ECO:0000313" key="3">
    <source>
        <dbReference type="WormBase" id="C43C3.4"/>
    </source>
</evidence>
<name>D7SFL7_CAEEL</name>
<dbReference type="InParanoid" id="D7SFL7"/>
<dbReference type="KEGG" id="cel:CELE_C43C3.4"/>
<dbReference type="AGR" id="WB:WBGene00195084"/>
<sequence length="72" mass="8026">MHGALEDFLTKRGYSKYALQSEIVTEDMLDGMSFEANSYSISKDKNGNDQVQINQADGKPFETQTTVVQSCN</sequence>
<gene>
    <name evidence="1 3" type="ORF">C43C3.4</name>
    <name evidence="1" type="ORF">CELE_C43C3.4</name>
</gene>
<dbReference type="Proteomes" id="UP000001940">
    <property type="component" value="Chromosome X"/>
</dbReference>
<dbReference type="FunCoup" id="D7SFL7">
    <property type="interactions" value="69"/>
</dbReference>
<dbReference type="WormBase" id="C43C3.4">
    <property type="protein sequence ID" value="CE45076"/>
    <property type="gene ID" value="WBGene00195084"/>
</dbReference>
<dbReference type="EMBL" id="BX284606">
    <property type="protein sequence ID" value="CBM41194.1"/>
    <property type="molecule type" value="Genomic_DNA"/>
</dbReference>
<dbReference type="PaxDb" id="6239-C43C3.4"/>
<keyword evidence="2" id="KW-1185">Reference proteome</keyword>
<evidence type="ECO:0000313" key="2">
    <source>
        <dbReference type="Proteomes" id="UP000001940"/>
    </source>
</evidence>
<reference evidence="1 2" key="1">
    <citation type="journal article" date="1998" name="Science">
        <title>Genome sequence of the nematode C. elegans: a platform for investigating biology.</title>
        <authorList>
            <consortium name="The C. elegans sequencing consortium"/>
            <person name="Sulson J.E."/>
            <person name="Waterston R."/>
        </authorList>
    </citation>
    <scope>NUCLEOTIDE SEQUENCE [LARGE SCALE GENOMIC DNA]</scope>
    <source>
        <strain evidence="1 2">Bristol N2</strain>
    </source>
</reference>
<dbReference type="OrthoDB" id="5869324at2759"/>
<dbReference type="Bgee" id="WBGene00195084">
    <property type="expression patterns" value="Expressed in larva and 3 other cell types or tissues"/>
</dbReference>
<dbReference type="GeneID" id="13222257"/>
<proteinExistence type="predicted"/>
<dbReference type="HOGENOM" id="CLU_2724579_0_0_1"/>
<dbReference type="RefSeq" id="NP_001257082.1">
    <property type="nucleotide sequence ID" value="NM_001270153.4"/>
</dbReference>
<evidence type="ECO:0000313" key="1">
    <source>
        <dbReference type="EMBL" id="CBM41194.1"/>
    </source>
</evidence>
<accession>D7SFL7</accession>
<protein>
    <submittedName>
        <fullName evidence="1">Penicillin-binding protein</fullName>
    </submittedName>
</protein>
<dbReference type="AlphaFoldDB" id="D7SFL7"/>
<organism evidence="1 2">
    <name type="scientific">Caenorhabditis elegans</name>
    <dbReference type="NCBI Taxonomy" id="6239"/>
    <lineage>
        <taxon>Eukaryota</taxon>
        <taxon>Metazoa</taxon>
        <taxon>Ecdysozoa</taxon>
        <taxon>Nematoda</taxon>
        <taxon>Chromadorea</taxon>
        <taxon>Rhabditida</taxon>
        <taxon>Rhabditina</taxon>
        <taxon>Rhabditomorpha</taxon>
        <taxon>Rhabditoidea</taxon>
        <taxon>Rhabditidae</taxon>
        <taxon>Peloderinae</taxon>
        <taxon>Caenorhabditis</taxon>
    </lineage>
</organism>
<dbReference type="eggNOG" id="ENOG502TJ6C">
    <property type="taxonomic scope" value="Eukaryota"/>
</dbReference>